<dbReference type="InterPro" id="IPR017475">
    <property type="entry name" value="EPS_sugar_tfrase"/>
</dbReference>
<keyword evidence="5 7" id="KW-1133">Transmembrane helix</keyword>
<evidence type="ECO:0000259" key="8">
    <source>
        <dbReference type="Pfam" id="PF02397"/>
    </source>
</evidence>
<feature type="transmembrane region" description="Helical" evidence="7">
    <location>
        <begin position="78"/>
        <end position="99"/>
    </location>
</feature>
<feature type="domain" description="Bacterial sugar transferase" evidence="8">
    <location>
        <begin position="306"/>
        <end position="490"/>
    </location>
</feature>
<evidence type="ECO:0000313" key="10">
    <source>
        <dbReference type="Proteomes" id="UP000231567"/>
    </source>
</evidence>
<dbReference type="GO" id="GO:0016780">
    <property type="term" value="F:phosphotransferase activity, for other substituted phosphate groups"/>
    <property type="evidence" value="ECO:0007669"/>
    <property type="project" value="TreeGrafter"/>
</dbReference>
<feature type="transmembrane region" description="Helical" evidence="7">
    <location>
        <begin position="311"/>
        <end position="332"/>
    </location>
</feature>
<dbReference type="Proteomes" id="UP000231567">
    <property type="component" value="Unassembled WGS sequence"/>
</dbReference>
<reference evidence="9 10" key="1">
    <citation type="submission" date="2017-09" db="EMBL/GenBank/DDBJ databases">
        <title>Depth-based differentiation of microbial function through sediment-hosted aquifers and enrichment of novel symbionts in the deep terrestrial subsurface.</title>
        <authorList>
            <person name="Probst A.J."/>
            <person name="Ladd B."/>
            <person name="Jarett J.K."/>
            <person name="Geller-Mcgrath D.E."/>
            <person name="Sieber C.M."/>
            <person name="Emerson J.B."/>
            <person name="Anantharaman K."/>
            <person name="Thomas B.C."/>
            <person name="Malmstrom R."/>
            <person name="Stieglmeier M."/>
            <person name="Klingl A."/>
            <person name="Woyke T."/>
            <person name="Ryan C.M."/>
            <person name="Banfield J.F."/>
        </authorList>
    </citation>
    <scope>NUCLEOTIDE SEQUENCE [LARGE SCALE GENOMIC DNA]</scope>
    <source>
        <strain evidence="9">CG23_combo_of_CG06-09_8_20_14_all_40_13</strain>
    </source>
</reference>
<comment type="subcellular location">
    <subcellularLocation>
        <location evidence="1">Membrane</location>
        <topology evidence="1">Multi-pass membrane protein</topology>
    </subcellularLocation>
</comment>
<dbReference type="PANTHER" id="PTHR30576:SF0">
    <property type="entry name" value="UNDECAPRENYL-PHOSPHATE N-ACETYLGALACTOSAMINYL 1-PHOSPHATE TRANSFERASE-RELATED"/>
    <property type="match status" value="1"/>
</dbReference>
<evidence type="ECO:0000256" key="5">
    <source>
        <dbReference type="ARBA" id="ARBA00022989"/>
    </source>
</evidence>
<dbReference type="EMBL" id="PCRM01000025">
    <property type="protein sequence ID" value="PIP21671.1"/>
    <property type="molecule type" value="Genomic_DNA"/>
</dbReference>
<dbReference type="InterPro" id="IPR003362">
    <property type="entry name" value="Bact_transf"/>
</dbReference>
<proteinExistence type="inferred from homology"/>
<evidence type="ECO:0000256" key="4">
    <source>
        <dbReference type="ARBA" id="ARBA00022692"/>
    </source>
</evidence>
<keyword evidence="3 9" id="KW-0808">Transferase</keyword>
<feature type="transmembrane region" description="Helical" evidence="7">
    <location>
        <begin position="111"/>
        <end position="131"/>
    </location>
</feature>
<keyword evidence="4 7" id="KW-0812">Transmembrane</keyword>
<dbReference type="NCBIfam" id="TIGR03025">
    <property type="entry name" value="EPS_sugtrans"/>
    <property type="match status" value="1"/>
</dbReference>
<sequence>MGLFLFLAHKSPNGVYKTKVLLYNQMQELDLKRSELFFAFIKLPVDIIAVLLAFFGAYFLRQVWEFVPVSYMLPFDQYLRFVLIFLPLWILVFAAGGLYKSIEGCKSRLPIFTIFLSVSTAMMIILVYIFFSKISFFSRLVILYVWFLTFFLIVIGRLLLSYIQRYLYRFGIGVHRVAIFGMSAQVKNLVYEIQNNKKLGFKLTGIILKDKRQKTRGFGKFLGCADNISHIIKETPFDELILAEHNLSENQVLNLIDFCEENKINFKLCPNLFNVRASFMVVTNLDSVPIMEFKRTPLDGWGKIMKRIFDFIFSLLILIITSPLFLVIAIAIKLDSRGPIFFRQERVGPERNFIFYKFRSMKTGAEEEHKKFMKKFGVMFKLKNDPRITNLGKFLRATSLDELPQFYNVLKGNMSVVGPRPPMTVEVEKYNPFQRKRLLIKPGITGVWQASGRSDISFEQWVKMDLFYIENWSLWLDLQIIFKTIVVVFKRKGAY</sequence>
<dbReference type="PANTHER" id="PTHR30576">
    <property type="entry name" value="COLANIC BIOSYNTHESIS UDP-GLUCOSE LIPID CARRIER TRANSFERASE"/>
    <property type="match status" value="1"/>
</dbReference>
<comment type="similarity">
    <text evidence="2">Belongs to the bacterial sugar transferase family.</text>
</comment>
<evidence type="ECO:0000313" key="9">
    <source>
        <dbReference type="EMBL" id="PIP21671.1"/>
    </source>
</evidence>
<evidence type="ECO:0000256" key="3">
    <source>
        <dbReference type="ARBA" id="ARBA00022679"/>
    </source>
</evidence>
<dbReference type="Pfam" id="PF02397">
    <property type="entry name" value="Bac_transf"/>
    <property type="match status" value="1"/>
</dbReference>
<dbReference type="Gene3D" id="3.40.50.720">
    <property type="entry name" value="NAD(P)-binding Rossmann-like Domain"/>
    <property type="match status" value="1"/>
</dbReference>
<feature type="transmembrane region" description="Helical" evidence="7">
    <location>
        <begin position="36"/>
        <end position="58"/>
    </location>
</feature>
<evidence type="ECO:0000256" key="2">
    <source>
        <dbReference type="ARBA" id="ARBA00006464"/>
    </source>
</evidence>
<organism evidence="9 10">
    <name type="scientific">Candidatus Nealsonbacteria bacterium CG23_combo_of_CG06-09_8_20_14_all_40_13</name>
    <dbReference type="NCBI Taxonomy" id="1974724"/>
    <lineage>
        <taxon>Bacteria</taxon>
        <taxon>Candidatus Nealsoniibacteriota</taxon>
    </lineage>
</organism>
<gene>
    <name evidence="9" type="ORF">COX39_01565</name>
</gene>
<protein>
    <submittedName>
        <fullName evidence="9">Exopolysaccharide biosynthesis polyprenyl glycosylphosphotransferase</fullName>
    </submittedName>
</protein>
<dbReference type="AlphaFoldDB" id="A0A2G9YT33"/>
<dbReference type="GO" id="GO:0016020">
    <property type="term" value="C:membrane"/>
    <property type="evidence" value="ECO:0007669"/>
    <property type="project" value="UniProtKB-SubCell"/>
</dbReference>
<evidence type="ECO:0000256" key="7">
    <source>
        <dbReference type="SAM" id="Phobius"/>
    </source>
</evidence>
<feature type="transmembrane region" description="Helical" evidence="7">
    <location>
        <begin position="137"/>
        <end position="160"/>
    </location>
</feature>
<name>A0A2G9YT33_9BACT</name>
<evidence type="ECO:0000256" key="6">
    <source>
        <dbReference type="ARBA" id="ARBA00023136"/>
    </source>
</evidence>
<keyword evidence="6 7" id="KW-0472">Membrane</keyword>
<comment type="caution">
    <text evidence="9">The sequence shown here is derived from an EMBL/GenBank/DDBJ whole genome shotgun (WGS) entry which is preliminary data.</text>
</comment>
<dbReference type="Pfam" id="PF13727">
    <property type="entry name" value="CoA_binding_3"/>
    <property type="match status" value="1"/>
</dbReference>
<evidence type="ECO:0000256" key="1">
    <source>
        <dbReference type="ARBA" id="ARBA00004141"/>
    </source>
</evidence>
<accession>A0A2G9YT33</accession>